<reference evidence="1" key="2">
    <citation type="submission" date="2018-05" db="EMBL/GenBank/DDBJ databases">
        <title>OpunRS2 (Oryza punctata Reference Sequence Version 2).</title>
        <authorList>
            <person name="Zhang J."/>
            <person name="Kudrna D."/>
            <person name="Lee S."/>
            <person name="Talag J."/>
            <person name="Welchert J."/>
            <person name="Wing R.A."/>
        </authorList>
    </citation>
    <scope>NUCLEOTIDE SEQUENCE [LARGE SCALE GENOMIC DNA]</scope>
</reference>
<evidence type="ECO:0000313" key="1">
    <source>
        <dbReference type="EnsemblPlants" id="OPUNC12G10380.1"/>
    </source>
</evidence>
<dbReference type="EnsemblPlants" id="OPUNC12G10380.1">
    <property type="protein sequence ID" value="OPUNC12G10380.1"/>
    <property type="gene ID" value="OPUNC12G10380"/>
</dbReference>
<dbReference type="Gramene" id="OPUNC12G10380.1">
    <property type="protein sequence ID" value="OPUNC12G10380.1"/>
    <property type="gene ID" value="OPUNC12G10380"/>
</dbReference>
<accession>A0A0E0MMA2</accession>
<reference evidence="1" key="1">
    <citation type="submission" date="2015-04" db="UniProtKB">
        <authorList>
            <consortium name="EnsemblPlants"/>
        </authorList>
    </citation>
    <scope>IDENTIFICATION</scope>
</reference>
<proteinExistence type="predicted"/>
<evidence type="ECO:0000313" key="2">
    <source>
        <dbReference type="Proteomes" id="UP000026962"/>
    </source>
</evidence>
<sequence>MEKEPQYRPRRCLLWPPLRVPGHRFASCVEDLLDVVGFAKAQHYGTDLRRMVLVDLRWIVLVTVLSKSLNPGYNQCRLGLPLEF</sequence>
<dbReference type="AlphaFoldDB" id="A0A0E0MMA2"/>
<dbReference type="HOGENOM" id="CLU_2531360_0_0_1"/>
<name>A0A0E0MMA2_ORYPU</name>
<keyword evidence="2" id="KW-1185">Reference proteome</keyword>
<protein>
    <submittedName>
        <fullName evidence="1">Uncharacterized protein</fullName>
    </submittedName>
</protein>
<organism evidence="1">
    <name type="scientific">Oryza punctata</name>
    <name type="common">Red rice</name>
    <dbReference type="NCBI Taxonomy" id="4537"/>
    <lineage>
        <taxon>Eukaryota</taxon>
        <taxon>Viridiplantae</taxon>
        <taxon>Streptophyta</taxon>
        <taxon>Embryophyta</taxon>
        <taxon>Tracheophyta</taxon>
        <taxon>Spermatophyta</taxon>
        <taxon>Magnoliopsida</taxon>
        <taxon>Liliopsida</taxon>
        <taxon>Poales</taxon>
        <taxon>Poaceae</taxon>
        <taxon>BOP clade</taxon>
        <taxon>Oryzoideae</taxon>
        <taxon>Oryzeae</taxon>
        <taxon>Oryzinae</taxon>
        <taxon>Oryza</taxon>
    </lineage>
</organism>
<dbReference type="Proteomes" id="UP000026962">
    <property type="component" value="Chromosome 12"/>
</dbReference>